<dbReference type="InterPro" id="IPR001296">
    <property type="entry name" value="Glyco_trans_1"/>
</dbReference>
<evidence type="ECO:0000313" key="2">
    <source>
        <dbReference type="EMBL" id="OKH33689.1"/>
    </source>
</evidence>
<dbReference type="SUPFAM" id="SSF53756">
    <property type="entry name" value="UDP-Glycosyltransferase/glycogen phosphorylase"/>
    <property type="match status" value="1"/>
</dbReference>
<dbReference type="Proteomes" id="UP000185860">
    <property type="component" value="Unassembled WGS sequence"/>
</dbReference>
<gene>
    <name evidence="2" type="ORF">NIES2119_22460</name>
</gene>
<dbReference type="AlphaFoldDB" id="A0A1U7IAR9"/>
<accession>A0A1U7IAR9</accession>
<comment type="caution">
    <text evidence="2">The sequence shown here is derived from an EMBL/GenBank/DDBJ whole genome shotgun (WGS) entry which is preliminary data.</text>
</comment>
<dbReference type="InterPro" id="IPR050194">
    <property type="entry name" value="Glycosyltransferase_grp1"/>
</dbReference>
<dbReference type="Gene3D" id="3.40.50.2000">
    <property type="entry name" value="Glycogen Phosphorylase B"/>
    <property type="match status" value="3"/>
</dbReference>
<dbReference type="EMBL" id="MRCE01000027">
    <property type="protein sequence ID" value="OKH33689.1"/>
    <property type="molecule type" value="Genomic_DNA"/>
</dbReference>
<dbReference type="PANTHER" id="PTHR45947:SF3">
    <property type="entry name" value="SULFOQUINOVOSYL TRANSFERASE SQD2"/>
    <property type="match status" value="1"/>
</dbReference>
<feature type="domain" description="Glycosyl transferase family 1" evidence="1">
    <location>
        <begin position="272"/>
        <end position="429"/>
    </location>
</feature>
<dbReference type="Pfam" id="PF00534">
    <property type="entry name" value="Glycos_transf_1"/>
    <property type="match status" value="1"/>
</dbReference>
<evidence type="ECO:0000259" key="1">
    <source>
        <dbReference type="Pfam" id="PF00534"/>
    </source>
</evidence>
<reference evidence="2 3" key="1">
    <citation type="submission" date="2016-11" db="EMBL/GenBank/DDBJ databases">
        <title>Draft Genome Sequences of Nine Cyanobacterial Strains from Diverse Habitats.</title>
        <authorList>
            <person name="Zhu T."/>
            <person name="Hou S."/>
            <person name="Lu X."/>
            <person name="Hess W.R."/>
        </authorList>
    </citation>
    <scope>NUCLEOTIDE SEQUENCE [LARGE SCALE GENOMIC DNA]</scope>
    <source>
        <strain evidence="2 3">IAM M-71</strain>
    </source>
</reference>
<evidence type="ECO:0000313" key="3">
    <source>
        <dbReference type="Proteomes" id="UP000185860"/>
    </source>
</evidence>
<dbReference type="STRING" id="454136.NIES2119_22460"/>
<protein>
    <submittedName>
        <fullName evidence="2">Group 1 glycosyl transferase</fullName>
    </submittedName>
</protein>
<sequence>MKTIQAVARYFPESCGGIHIHLSEIIPVLAAMGVETKVAASQDKSTADSYIYKGVEVYRYPVSPTPKPEPNHGAVPHGGFEYFAQWLKAQKAEVYHQHQWTPKCGLPHLRLAKELGMATAVSVRLPQPICQRQTLMLNGEEACDGKIDPVRCGYCCGVSQNIPPAIIESLSKIPVPASQIASGLTRRLSNLPAPISKTAEALLNPFSIPAYAAARLEGLQEMAKYADRIVVMSQWVGKALMVNGIPKEKIFLLKHGISDSFADVFKQRVLQPKKPGEPLRVGFLGRWDHTKGIHILVEAVKALPPEVPIKLIIHGVESNNSYRQQVIDRINNDPRIEVAKQLKRDELGDGFANFDVLAVPSQWLETGPVVVLEAHAYGVPVIGSNLGGIAEKVRHGEDGLLVSAGDPKAWAEAFALLAKDSSLLDKLRQGIQPVRTITMEAADSLTLYETILAENSGKKVPELTANLL</sequence>
<dbReference type="RefSeq" id="WP_073595731.1">
    <property type="nucleotide sequence ID" value="NZ_MRCE01000027.1"/>
</dbReference>
<proteinExistence type="predicted"/>
<name>A0A1U7IAR9_9CYAN</name>
<keyword evidence="2" id="KW-0808">Transferase</keyword>
<dbReference type="GO" id="GO:0016758">
    <property type="term" value="F:hexosyltransferase activity"/>
    <property type="evidence" value="ECO:0007669"/>
    <property type="project" value="TreeGrafter"/>
</dbReference>
<dbReference type="PANTHER" id="PTHR45947">
    <property type="entry name" value="SULFOQUINOVOSYL TRANSFERASE SQD2"/>
    <property type="match status" value="1"/>
</dbReference>
<organism evidence="2 3">
    <name type="scientific">[Phormidium ambiguum] IAM M-71</name>
    <dbReference type="NCBI Taxonomy" id="454136"/>
    <lineage>
        <taxon>Bacteria</taxon>
        <taxon>Bacillati</taxon>
        <taxon>Cyanobacteriota</taxon>
        <taxon>Cyanophyceae</taxon>
        <taxon>Oscillatoriophycideae</taxon>
        <taxon>Aerosakkonematales</taxon>
        <taxon>Aerosakkonemataceae</taxon>
        <taxon>Floridanema</taxon>
    </lineage>
</organism>
<dbReference type="OrthoDB" id="9815550at2"/>